<reference evidence="3" key="1">
    <citation type="journal article" date="2019" name="Int. J. Syst. Evol. Microbiol.">
        <title>The Global Catalogue of Microorganisms (GCM) 10K type strain sequencing project: providing services to taxonomists for standard genome sequencing and annotation.</title>
        <authorList>
            <consortium name="The Broad Institute Genomics Platform"/>
            <consortium name="The Broad Institute Genome Sequencing Center for Infectious Disease"/>
            <person name="Wu L."/>
            <person name="Ma J."/>
        </authorList>
    </citation>
    <scope>NUCLEOTIDE SEQUENCE [LARGE SCALE GENOMIC DNA]</scope>
    <source>
        <strain evidence="3">KCTC 42805</strain>
    </source>
</reference>
<evidence type="ECO:0000256" key="1">
    <source>
        <dbReference type="SAM" id="MobiDB-lite"/>
    </source>
</evidence>
<accession>A0ABW5LYW2</accession>
<dbReference type="EMBL" id="JBHULN010000002">
    <property type="protein sequence ID" value="MFD2569985.1"/>
    <property type="molecule type" value="Genomic_DNA"/>
</dbReference>
<feature type="region of interest" description="Disordered" evidence="1">
    <location>
        <begin position="28"/>
        <end position="53"/>
    </location>
</feature>
<evidence type="ECO:0000313" key="2">
    <source>
        <dbReference type="EMBL" id="MFD2569985.1"/>
    </source>
</evidence>
<comment type="caution">
    <text evidence="2">The sequence shown here is derived from an EMBL/GenBank/DDBJ whole genome shotgun (WGS) entry which is preliminary data.</text>
</comment>
<organism evidence="2 3">
    <name type="scientific">Spirosoma soli</name>
    <dbReference type="NCBI Taxonomy" id="1770529"/>
    <lineage>
        <taxon>Bacteria</taxon>
        <taxon>Pseudomonadati</taxon>
        <taxon>Bacteroidota</taxon>
        <taxon>Cytophagia</taxon>
        <taxon>Cytophagales</taxon>
        <taxon>Cytophagaceae</taxon>
        <taxon>Spirosoma</taxon>
    </lineage>
</organism>
<name>A0ABW5LYW2_9BACT</name>
<protein>
    <submittedName>
        <fullName evidence="2">Uncharacterized protein</fullName>
    </submittedName>
</protein>
<dbReference type="RefSeq" id="WP_381519967.1">
    <property type="nucleotide sequence ID" value="NZ_JBHULN010000002.1"/>
</dbReference>
<proteinExistence type="predicted"/>
<gene>
    <name evidence="2" type="ORF">ACFSUS_05025</name>
</gene>
<keyword evidence="3" id="KW-1185">Reference proteome</keyword>
<dbReference type="Proteomes" id="UP001597469">
    <property type="component" value="Unassembled WGS sequence"/>
</dbReference>
<sequence>METKPKLSHIRNPFAGAADEKAVWKKLSENSRPTSKEEFLEKARRARQLRKDD</sequence>
<evidence type="ECO:0000313" key="3">
    <source>
        <dbReference type="Proteomes" id="UP001597469"/>
    </source>
</evidence>